<keyword evidence="4" id="KW-0547">Nucleotide-binding</keyword>
<dbReference type="AlphaFoldDB" id="A0A078LZL6"/>
<feature type="binding site" evidence="4">
    <location>
        <position position="100"/>
    </location>
    <ligand>
        <name>ATP</name>
        <dbReference type="ChEBI" id="CHEBI:30616"/>
    </ligand>
</feature>
<dbReference type="InterPro" id="IPR014729">
    <property type="entry name" value="Rossmann-like_a/b/a_fold"/>
</dbReference>
<dbReference type="NCBIfam" id="NF010191">
    <property type="entry name" value="PRK13670.1"/>
    <property type="match status" value="1"/>
</dbReference>
<dbReference type="Proteomes" id="UP000044136">
    <property type="component" value="Unassembled WGS sequence"/>
</dbReference>
<sequence>MKILALITEYNPFHNGHIYHIEQAKALTEPDVTVAIMSGSFTQRGEIAVTDKFTRTEAALQHVDLVAELPFLNAVSSADDFARGGVHIANLLQATDLVFGSESGDIDALVNAAAESRRLEHSPEFTELLKQGYSYPRALSTLADNALLASPNDTLGIAYINAVNELASPIRPGTVKRVGNNYSDTALSDAGFSSATSLRGALFAGETAEAVKFMPESLVKKMMSGHLASNEDFYSTLKTIILTRSPEELRNIYMMTEGLEHRLQDKIRSAGSYDEFLSAVKTKRYTWTRLSRLMISILLNITDEVMKEHTLTSSVRILGMNDNGRNYLKSLEDVSIITNVNKKSRDLVSHEVTATEVYNTFTGSKKTDFNTPVIILR</sequence>
<keyword evidence="1 4" id="KW-0820">tRNA-binding</keyword>
<dbReference type="EMBL" id="CCSE01000001">
    <property type="protein sequence ID" value="CDZ99395.1"/>
    <property type="molecule type" value="Genomic_DNA"/>
</dbReference>
<reference evidence="5 6" key="1">
    <citation type="submission" date="2014-07" db="EMBL/GenBank/DDBJ databases">
        <authorList>
            <person name="Urmite Genomes Urmite Genomes"/>
        </authorList>
    </citation>
    <scope>NUCLEOTIDE SEQUENCE [LARGE SCALE GENOMIC DNA]</scope>
    <source>
        <strain evidence="5 6">13MG44_air</strain>
    </source>
</reference>
<evidence type="ECO:0000313" key="6">
    <source>
        <dbReference type="Proteomes" id="UP000044136"/>
    </source>
</evidence>
<evidence type="ECO:0000256" key="4">
    <source>
        <dbReference type="HAMAP-Rule" id="MF_01539"/>
    </source>
</evidence>
<dbReference type="eggNOG" id="COG1323">
    <property type="taxonomic scope" value="Bacteria"/>
</dbReference>
<dbReference type="GO" id="GO:0000049">
    <property type="term" value="F:tRNA binding"/>
    <property type="evidence" value="ECO:0007669"/>
    <property type="project" value="UniProtKB-KW"/>
</dbReference>
<feature type="binding site" evidence="4">
    <location>
        <position position="177"/>
    </location>
    <ligand>
        <name>ATP</name>
        <dbReference type="ChEBI" id="CHEBI:30616"/>
    </ligand>
</feature>
<evidence type="ECO:0000256" key="3">
    <source>
        <dbReference type="ARBA" id="ARBA00022694"/>
    </source>
</evidence>
<comment type="catalytic activity">
    <reaction evidence="4">
        <text>cytidine(34) in elongator tRNA(Met) + acetate + ATP = N(4)-acetylcytidine(34) in elongator tRNA(Met) + AMP + diphosphate</text>
        <dbReference type="Rhea" id="RHEA:58144"/>
        <dbReference type="Rhea" id="RHEA-COMP:10693"/>
        <dbReference type="Rhea" id="RHEA-COMP:10694"/>
        <dbReference type="ChEBI" id="CHEBI:30089"/>
        <dbReference type="ChEBI" id="CHEBI:30616"/>
        <dbReference type="ChEBI" id="CHEBI:33019"/>
        <dbReference type="ChEBI" id="CHEBI:74900"/>
        <dbReference type="ChEBI" id="CHEBI:82748"/>
        <dbReference type="ChEBI" id="CHEBI:456215"/>
    </reaction>
</comment>
<dbReference type="HOGENOM" id="CLU_038915_0_2_9"/>
<keyword evidence="4" id="KW-0694">RNA-binding</keyword>
<keyword evidence="4" id="KW-0963">Cytoplasm</keyword>
<organism evidence="5 6">
    <name type="scientific">Jeotgalicoccus saudimassiliensis</name>
    <dbReference type="NCBI Taxonomy" id="1461582"/>
    <lineage>
        <taxon>Bacteria</taxon>
        <taxon>Bacillati</taxon>
        <taxon>Bacillota</taxon>
        <taxon>Bacilli</taxon>
        <taxon>Bacillales</taxon>
        <taxon>Staphylococcaceae</taxon>
        <taxon>Jeotgalicoccus</taxon>
    </lineage>
</organism>
<comment type="similarity">
    <text evidence="4">Belongs to the TmcAL family.</text>
</comment>
<keyword evidence="6" id="KW-1185">Reference proteome</keyword>
<feature type="binding site" evidence="4">
    <location>
        <position position="152"/>
    </location>
    <ligand>
        <name>ATP</name>
        <dbReference type="ChEBI" id="CHEBI:30616"/>
    </ligand>
</feature>
<dbReference type="PANTHER" id="PTHR37825:SF1">
    <property type="entry name" value="TRNA(MET) CYTIDINE ACETATE LIGASE"/>
    <property type="match status" value="1"/>
</dbReference>
<evidence type="ECO:0000256" key="2">
    <source>
        <dbReference type="ARBA" id="ARBA00022598"/>
    </source>
</evidence>
<dbReference type="GO" id="GO:0005524">
    <property type="term" value="F:ATP binding"/>
    <property type="evidence" value="ECO:0007669"/>
    <property type="project" value="UniProtKB-KW"/>
</dbReference>
<keyword evidence="4" id="KW-0067">ATP-binding</keyword>
<dbReference type="EC" id="6.3.4.-" evidence="4"/>
<dbReference type="GO" id="GO:0016879">
    <property type="term" value="F:ligase activity, forming carbon-nitrogen bonds"/>
    <property type="evidence" value="ECO:0007669"/>
    <property type="project" value="UniProtKB-UniRule"/>
</dbReference>
<dbReference type="GO" id="GO:0006400">
    <property type="term" value="P:tRNA modification"/>
    <property type="evidence" value="ECO:0007669"/>
    <property type="project" value="UniProtKB-UniRule"/>
</dbReference>
<dbReference type="PANTHER" id="PTHR37825">
    <property type="entry name" value="TRNA(MET) CYTIDINE ACETATE LIGASE"/>
    <property type="match status" value="1"/>
</dbReference>
<name>A0A078LZL6_9STAP</name>
<dbReference type="InterPro" id="IPR008513">
    <property type="entry name" value="tRNA(Met)_cyd_acetate_ligase"/>
</dbReference>
<evidence type="ECO:0000256" key="1">
    <source>
        <dbReference type="ARBA" id="ARBA00022555"/>
    </source>
</evidence>
<comment type="subcellular location">
    <subcellularLocation>
        <location evidence="4">Cytoplasm</location>
    </subcellularLocation>
</comment>
<keyword evidence="3 4" id="KW-0819">tRNA processing</keyword>
<dbReference type="Gene3D" id="3.40.50.620">
    <property type="entry name" value="HUPs"/>
    <property type="match status" value="1"/>
</dbReference>
<evidence type="ECO:0000313" key="5">
    <source>
        <dbReference type="EMBL" id="CDZ99395.1"/>
    </source>
</evidence>
<dbReference type="OrthoDB" id="9769796at2"/>
<proteinExistence type="inferred from homology"/>
<comment type="function">
    <text evidence="4">Catalyzes the formation of N(4)-acetylcytidine (ac(4)C) at the wobble position of elongator tRNA(Met), using acetate and ATP as substrates. First activates an acetate ion to form acetyladenylate (Ac-AMP) and then transfers the acetyl group to tRNA to form ac(4)C34.</text>
</comment>
<feature type="binding site" evidence="4">
    <location>
        <begin position="7"/>
        <end position="20"/>
    </location>
    <ligand>
        <name>ATP</name>
        <dbReference type="ChEBI" id="CHEBI:30616"/>
    </ligand>
</feature>
<comment type="caution">
    <text evidence="4">Lacks conserved residue(s) required for the propagation of feature annotation.</text>
</comment>
<dbReference type="Pfam" id="PF05636">
    <property type="entry name" value="HIGH_NTase1"/>
    <property type="match status" value="1"/>
</dbReference>
<accession>A0A078LZL6</accession>
<protein>
    <recommendedName>
        <fullName evidence="4">tRNA(Met) cytidine acetate ligase</fullName>
        <ecNumber evidence="4">6.3.4.-</ecNumber>
    </recommendedName>
</protein>
<dbReference type="RefSeq" id="WP_035807970.1">
    <property type="nucleotide sequence ID" value="NZ_CCSE01000001.1"/>
</dbReference>
<gene>
    <name evidence="4" type="primary">tmcAL</name>
    <name evidence="5" type="ORF">BN1048_00445</name>
</gene>
<keyword evidence="2 4" id="KW-0436">Ligase</keyword>
<dbReference type="STRING" id="1461582.BN1048_00445"/>
<dbReference type="GO" id="GO:0005737">
    <property type="term" value="C:cytoplasm"/>
    <property type="evidence" value="ECO:0007669"/>
    <property type="project" value="UniProtKB-SubCell"/>
</dbReference>
<dbReference type="HAMAP" id="MF_01539">
    <property type="entry name" value="TmcAL"/>
    <property type="match status" value="1"/>
</dbReference>
<dbReference type="SUPFAM" id="SSF52374">
    <property type="entry name" value="Nucleotidylyl transferase"/>
    <property type="match status" value="1"/>
</dbReference>